<organism evidence="9 10">
    <name type="scientific">Pseudorhodobacter antarcticus</name>
    <dbReference type="NCBI Taxonomy" id="1077947"/>
    <lineage>
        <taxon>Bacteria</taxon>
        <taxon>Pseudomonadati</taxon>
        <taxon>Pseudomonadota</taxon>
        <taxon>Alphaproteobacteria</taxon>
        <taxon>Rhodobacterales</taxon>
        <taxon>Paracoccaceae</taxon>
        <taxon>Pseudorhodobacter</taxon>
    </lineage>
</organism>
<dbReference type="PANTHER" id="PTHR11845:SF13">
    <property type="entry name" value="5'-DEOXYNUCLEOTIDASE HDDC2"/>
    <property type="match status" value="1"/>
</dbReference>
<sequence length="379" mass="41588">MLDAQFAFLNTADRLKSVLRANDLLDGTRPENSAEHSWHVALWALVFAHDAPNGADIPRAITMLLLHDLVEIDAGDHPIHLPNPGQSLAEARAAKRLFGLLPPALTTLTSDLWAEFEAGVTPTARYAKQIDHAQPMFQALCAATPRPDHVQIVRDNLATGRARDMATRWPAAHAAALMRLDNIRPEPSDFERTLDFLNQADQLKSVNRATTLCDGSRFENSAEHSWHIALYALILADQAGANVDIAHVIQMLLLHDLVEIDVGDVPIHSAGGTAHSSADTLAAEAIAAKRIFSLFPNPLGDTLHALWQEFEGNQTPSAQFAKSLDRVQPVMQNIQSGGGSWIEYNVTFAQLESRVGDKIARGAPQLWPYIRARALPFFK</sequence>
<dbReference type="SMART" id="SM00471">
    <property type="entry name" value="HDc"/>
    <property type="match status" value="2"/>
</dbReference>
<dbReference type="Gene3D" id="1.10.3210.10">
    <property type="entry name" value="Hypothetical protein af1432"/>
    <property type="match status" value="2"/>
</dbReference>
<dbReference type="GO" id="GO:0002953">
    <property type="term" value="F:5'-deoxynucleotidase activity"/>
    <property type="evidence" value="ECO:0007669"/>
    <property type="project" value="UniProtKB-EC"/>
</dbReference>
<feature type="domain" description="HD/PDEase" evidence="8">
    <location>
        <begin position="29"/>
        <end position="145"/>
    </location>
</feature>
<evidence type="ECO:0000313" key="10">
    <source>
        <dbReference type="Proteomes" id="UP000183002"/>
    </source>
</evidence>
<dbReference type="Proteomes" id="UP000183002">
    <property type="component" value="Unassembled WGS sequence"/>
</dbReference>
<proteinExistence type="predicted"/>
<keyword evidence="7 9" id="KW-0378">Hydrolase</keyword>
<dbReference type="InterPro" id="IPR039356">
    <property type="entry name" value="YfbR/HDDC2"/>
</dbReference>
<dbReference type="EC" id="3.1.3.89" evidence="5"/>
<comment type="cofactor">
    <cofactor evidence="2">
        <name>Mn(2+)</name>
        <dbReference type="ChEBI" id="CHEBI:29035"/>
    </cofactor>
</comment>
<reference evidence="9 10" key="1">
    <citation type="submission" date="2016-10" db="EMBL/GenBank/DDBJ databases">
        <authorList>
            <person name="de Groot N.N."/>
        </authorList>
    </citation>
    <scope>NUCLEOTIDE SEQUENCE [LARGE SCALE GENOMIC DNA]</scope>
    <source>
        <strain evidence="9 10">CGMCC 1.10836</strain>
    </source>
</reference>
<name>A0A1H8BHV5_9RHOB</name>
<dbReference type="GO" id="GO:0005737">
    <property type="term" value="C:cytoplasm"/>
    <property type="evidence" value="ECO:0007669"/>
    <property type="project" value="TreeGrafter"/>
</dbReference>
<evidence type="ECO:0000256" key="4">
    <source>
        <dbReference type="ARBA" id="ARBA00011738"/>
    </source>
</evidence>
<dbReference type="RefSeq" id="WP_050520266.1">
    <property type="nucleotide sequence ID" value="NZ_FOCO01000003.1"/>
</dbReference>
<dbReference type="InterPro" id="IPR003607">
    <property type="entry name" value="HD/PDEase_dom"/>
</dbReference>
<evidence type="ECO:0000256" key="7">
    <source>
        <dbReference type="ARBA" id="ARBA00022801"/>
    </source>
</evidence>
<keyword evidence="6" id="KW-0479">Metal-binding</keyword>
<protein>
    <recommendedName>
        <fullName evidence="5">5'-deoxynucleotidase</fullName>
        <ecNumber evidence="5">3.1.3.89</ecNumber>
    </recommendedName>
</protein>
<comment type="cofactor">
    <cofactor evidence="3">
        <name>Co(2+)</name>
        <dbReference type="ChEBI" id="CHEBI:48828"/>
    </cofactor>
</comment>
<evidence type="ECO:0000256" key="5">
    <source>
        <dbReference type="ARBA" id="ARBA00012964"/>
    </source>
</evidence>
<evidence type="ECO:0000259" key="8">
    <source>
        <dbReference type="SMART" id="SM00471"/>
    </source>
</evidence>
<comment type="catalytic activity">
    <reaction evidence="1">
        <text>a 2'-deoxyribonucleoside 5'-phosphate + H2O = a 2'-deoxyribonucleoside + phosphate</text>
        <dbReference type="Rhea" id="RHEA:36167"/>
        <dbReference type="ChEBI" id="CHEBI:15377"/>
        <dbReference type="ChEBI" id="CHEBI:18274"/>
        <dbReference type="ChEBI" id="CHEBI:43474"/>
        <dbReference type="ChEBI" id="CHEBI:65317"/>
        <dbReference type="EC" id="3.1.3.89"/>
    </reaction>
</comment>
<evidence type="ECO:0000256" key="6">
    <source>
        <dbReference type="ARBA" id="ARBA00022723"/>
    </source>
</evidence>
<dbReference type="PANTHER" id="PTHR11845">
    <property type="entry name" value="5'-DEOXYNUCLEOTIDASE HDDC2"/>
    <property type="match status" value="1"/>
</dbReference>
<dbReference type="AlphaFoldDB" id="A0A1H8BHV5"/>
<accession>A0A1H8BHV5</accession>
<dbReference type="STRING" id="1077947.SAMN05216227_100330"/>
<evidence type="ECO:0000256" key="1">
    <source>
        <dbReference type="ARBA" id="ARBA00001638"/>
    </source>
</evidence>
<keyword evidence="10" id="KW-1185">Reference proteome</keyword>
<gene>
    <name evidence="9" type="ORF">SAMN05216227_100330</name>
</gene>
<dbReference type="OrthoDB" id="9796032at2"/>
<evidence type="ECO:0000313" key="9">
    <source>
        <dbReference type="EMBL" id="SEM82403.1"/>
    </source>
</evidence>
<dbReference type="Pfam" id="PF13023">
    <property type="entry name" value="HD_3"/>
    <property type="match status" value="2"/>
</dbReference>
<dbReference type="EMBL" id="FOCO01000003">
    <property type="protein sequence ID" value="SEM82403.1"/>
    <property type="molecule type" value="Genomic_DNA"/>
</dbReference>
<feature type="domain" description="HD/PDEase" evidence="8">
    <location>
        <begin position="217"/>
        <end position="339"/>
    </location>
</feature>
<dbReference type="InterPro" id="IPR006674">
    <property type="entry name" value="HD_domain"/>
</dbReference>
<comment type="subunit">
    <text evidence="4">Homodimer.</text>
</comment>
<dbReference type="SUPFAM" id="SSF109604">
    <property type="entry name" value="HD-domain/PDEase-like"/>
    <property type="match status" value="2"/>
</dbReference>
<dbReference type="GO" id="GO:0046872">
    <property type="term" value="F:metal ion binding"/>
    <property type="evidence" value="ECO:0007669"/>
    <property type="project" value="UniProtKB-KW"/>
</dbReference>
<evidence type="ECO:0000256" key="3">
    <source>
        <dbReference type="ARBA" id="ARBA00001941"/>
    </source>
</evidence>
<evidence type="ECO:0000256" key="2">
    <source>
        <dbReference type="ARBA" id="ARBA00001936"/>
    </source>
</evidence>